<dbReference type="EMBL" id="CP036426">
    <property type="protein sequence ID" value="QDV36536.1"/>
    <property type="molecule type" value="Genomic_DNA"/>
</dbReference>
<dbReference type="SMART" id="SM00028">
    <property type="entry name" value="TPR"/>
    <property type="match status" value="4"/>
</dbReference>
<sequence>MSERPPNRPAGPRAPGWRHAAGALALISLLSAVGWLCLGLPAFMEARAARAALAAGRLDDATTRIDRWLRARPGDAEAWFLKARVDLGRADAGEALRAISRARSLGYPDGPTRQIEGIALARSGQAAAAEPLLRQAMDASTGPNPEVARELARIYLNSYRIEAATPVLSRWAREAPDDPTPHLWQVEVDRRSLASPQVIIDRYREALARDPGLEEARLGLADALRSDHRLAEAREVYEAYLRRHPESPAALLGLGLIAAEQGDDDEAADHLRKAAGLDPDDPQVLAELAAVALRRGDLEGALASLDEAIRRCPQDFELLYRRGLVLDRLGRPDQAARDRVLADRLRADQDRIKELRDRLVRSPLDPQVRFEVASWMMANGHEEEGLRWAEQTARDRPDHAPTCRLLADYFDRRGQADLGNFYRFLARSGTEPDPPRP</sequence>
<gene>
    <name evidence="3" type="ORF">ElP_44630</name>
</gene>
<dbReference type="SUPFAM" id="SSF48452">
    <property type="entry name" value="TPR-like"/>
    <property type="match status" value="3"/>
</dbReference>
<dbReference type="InterPro" id="IPR019734">
    <property type="entry name" value="TPR_rpt"/>
</dbReference>
<proteinExistence type="predicted"/>
<feature type="transmembrane region" description="Helical" evidence="2">
    <location>
        <begin position="20"/>
        <end position="43"/>
    </location>
</feature>
<dbReference type="PANTHER" id="PTHR12558:SF13">
    <property type="entry name" value="CELL DIVISION CYCLE PROTEIN 27 HOMOLOG"/>
    <property type="match status" value="1"/>
</dbReference>
<dbReference type="Proteomes" id="UP000317835">
    <property type="component" value="Chromosome"/>
</dbReference>
<accession>A0A518H6Z6</accession>
<name>A0A518H6Z6_9BACT</name>
<dbReference type="PANTHER" id="PTHR12558">
    <property type="entry name" value="CELL DIVISION CYCLE 16,23,27"/>
    <property type="match status" value="1"/>
</dbReference>
<dbReference type="KEGG" id="tpla:ElP_44630"/>
<keyword evidence="2" id="KW-0472">Membrane</keyword>
<evidence type="ECO:0000256" key="2">
    <source>
        <dbReference type="SAM" id="Phobius"/>
    </source>
</evidence>
<dbReference type="RefSeq" id="WP_197446272.1">
    <property type="nucleotide sequence ID" value="NZ_CP036426.1"/>
</dbReference>
<evidence type="ECO:0000313" key="3">
    <source>
        <dbReference type="EMBL" id="QDV36536.1"/>
    </source>
</evidence>
<keyword evidence="4" id="KW-1185">Reference proteome</keyword>
<evidence type="ECO:0000313" key="4">
    <source>
        <dbReference type="Proteomes" id="UP000317835"/>
    </source>
</evidence>
<reference evidence="3 4" key="1">
    <citation type="submission" date="2019-02" db="EMBL/GenBank/DDBJ databases">
        <title>Deep-cultivation of Planctomycetes and their phenomic and genomic characterization uncovers novel biology.</title>
        <authorList>
            <person name="Wiegand S."/>
            <person name="Jogler M."/>
            <person name="Boedeker C."/>
            <person name="Pinto D."/>
            <person name="Vollmers J."/>
            <person name="Rivas-Marin E."/>
            <person name="Kohn T."/>
            <person name="Peeters S.H."/>
            <person name="Heuer A."/>
            <person name="Rast P."/>
            <person name="Oberbeckmann S."/>
            <person name="Bunk B."/>
            <person name="Jeske O."/>
            <person name="Meyerdierks A."/>
            <person name="Storesund J.E."/>
            <person name="Kallscheuer N."/>
            <person name="Luecker S."/>
            <person name="Lage O.M."/>
            <person name="Pohl T."/>
            <person name="Merkel B.J."/>
            <person name="Hornburger P."/>
            <person name="Mueller R.-W."/>
            <person name="Bruemmer F."/>
            <person name="Labrenz M."/>
            <person name="Spormann A.M."/>
            <person name="Op den Camp H."/>
            <person name="Overmann J."/>
            <person name="Amann R."/>
            <person name="Jetten M.S.M."/>
            <person name="Mascher T."/>
            <person name="Medema M.H."/>
            <person name="Devos D.P."/>
            <person name="Kaster A.-K."/>
            <person name="Ovreas L."/>
            <person name="Rohde M."/>
            <person name="Galperin M.Y."/>
            <person name="Jogler C."/>
        </authorList>
    </citation>
    <scope>NUCLEOTIDE SEQUENCE [LARGE SCALE GENOMIC DNA]</scope>
    <source>
        <strain evidence="3 4">ElP</strain>
    </source>
</reference>
<dbReference type="Pfam" id="PF13432">
    <property type="entry name" value="TPR_16"/>
    <property type="match status" value="2"/>
</dbReference>
<dbReference type="AlphaFoldDB" id="A0A518H6Z6"/>
<dbReference type="Gene3D" id="1.25.40.10">
    <property type="entry name" value="Tetratricopeptide repeat domain"/>
    <property type="match status" value="2"/>
</dbReference>
<organism evidence="3 4">
    <name type="scientific">Tautonia plasticadhaerens</name>
    <dbReference type="NCBI Taxonomy" id="2527974"/>
    <lineage>
        <taxon>Bacteria</taxon>
        <taxon>Pseudomonadati</taxon>
        <taxon>Planctomycetota</taxon>
        <taxon>Planctomycetia</taxon>
        <taxon>Isosphaerales</taxon>
        <taxon>Isosphaeraceae</taxon>
        <taxon>Tautonia</taxon>
    </lineage>
</organism>
<keyword evidence="2" id="KW-0812">Transmembrane</keyword>
<feature type="repeat" description="TPR" evidence="1">
    <location>
        <begin position="282"/>
        <end position="315"/>
    </location>
</feature>
<feature type="repeat" description="TPR" evidence="1">
    <location>
        <begin position="248"/>
        <end position="281"/>
    </location>
</feature>
<dbReference type="InterPro" id="IPR011990">
    <property type="entry name" value="TPR-like_helical_dom_sf"/>
</dbReference>
<protein>
    <submittedName>
        <fullName evidence="3">Cellulose synthase subunit BcsC</fullName>
    </submittedName>
</protein>
<keyword evidence="2" id="KW-1133">Transmembrane helix</keyword>
<evidence type="ECO:0000256" key="1">
    <source>
        <dbReference type="PROSITE-ProRule" id="PRU00339"/>
    </source>
</evidence>
<dbReference type="PROSITE" id="PS50005">
    <property type="entry name" value="TPR"/>
    <property type="match status" value="2"/>
</dbReference>
<keyword evidence="1" id="KW-0802">TPR repeat</keyword>
<dbReference type="Pfam" id="PF14559">
    <property type="entry name" value="TPR_19"/>
    <property type="match status" value="1"/>
</dbReference>